<organism evidence="1 2">
    <name type="scientific">Quercus suber</name>
    <name type="common">Cork oak</name>
    <dbReference type="NCBI Taxonomy" id="58331"/>
    <lineage>
        <taxon>Eukaryota</taxon>
        <taxon>Viridiplantae</taxon>
        <taxon>Streptophyta</taxon>
        <taxon>Embryophyta</taxon>
        <taxon>Tracheophyta</taxon>
        <taxon>Spermatophyta</taxon>
        <taxon>Magnoliopsida</taxon>
        <taxon>eudicotyledons</taxon>
        <taxon>Gunneridae</taxon>
        <taxon>Pentapetalae</taxon>
        <taxon>rosids</taxon>
        <taxon>fabids</taxon>
        <taxon>Fagales</taxon>
        <taxon>Fagaceae</taxon>
        <taxon>Quercus</taxon>
    </lineage>
</organism>
<reference evidence="1 2" key="1">
    <citation type="journal article" date="2018" name="Sci. Data">
        <title>The draft genome sequence of cork oak.</title>
        <authorList>
            <person name="Ramos A.M."/>
            <person name="Usie A."/>
            <person name="Barbosa P."/>
            <person name="Barros P.M."/>
            <person name="Capote T."/>
            <person name="Chaves I."/>
            <person name="Simoes F."/>
            <person name="Abreu I."/>
            <person name="Carrasquinho I."/>
            <person name="Faro C."/>
            <person name="Guimaraes J.B."/>
            <person name="Mendonca D."/>
            <person name="Nobrega F."/>
            <person name="Rodrigues L."/>
            <person name="Saibo N.J.M."/>
            <person name="Varela M.C."/>
            <person name="Egas C."/>
            <person name="Matos J."/>
            <person name="Miguel C.M."/>
            <person name="Oliveira M.M."/>
            <person name="Ricardo C.P."/>
            <person name="Goncalves S."/>
        </authorList>
    </citation>
    <scope>NUCLEOTIDE SEQUENCE [LARGE SCALE GENOMIC DNA]</scope>
    <source>
        <strain evidence="2">cv. HL8</strain>
    </source>
</reference>
<accession>A0AAW0LP00</accession>
<sequence>MTHSNLSRPSPSVYCGISETWALKSPTNGNGAQEALPPPPPVIPPNVVPVRAEGDQPPEPVKKKVMRVPIARRGLANKGQKIQLLTNHFKVGVNNVDGHFFHYSCFGLRRWSPC</sequence>
<keyword evidence="2" id="KW-1185">Reference proteome</keyword>
<evidence type="ECO:0000313" key="1">
    <source>
        <dbReference type="EMBL" id="KAK7852773.1"/>
    </source>
</evidence>
<dbReference type="EMBL" id="PKMF04000072">
    <property type="protein sequence ID" value="KAK7852773.1"/>
    <property type="molecule type" value="Genomic_DNA"/>
</dbReference>
<dbReference type="AlphaFoldDB" id="A0AAW0LP00"/>
<proteinExistence type="predicted"/>
<comment type="caution">
    <text evidence="1">The sequence shown here is derived from an EMBL/GenBank/DDBJ whole genome shotgun (WGS) entry which is preliminary data.</text>
</comment>
<dbReference type="Proteomes" id="UP000237347">
    <property type="component" value="Unassembled WGS sequence"/>
</dbReference>
<evidence type="ECO:0000313" key="2">
    <source>
        <dbReference type="Proteomes" id="UP000237347"/>
    </source>
</evidence>
<protein>
    <submittedName>
        <fullName evidence="1">Protein argonaute 4</fullName>
    </submittedName>
</protein>
<name>A0AAW0LP00_QUESU</name>
<gene>
    <name evidence="1" type="primary">AGO4_0</name>
    <name evidence="1" type="ORF">CFP56_038051</name>
</gene>